<sequence length="269" mass="31008">MPIIDGHEWAPALSGKHGITEQSLRYKIKDGLEFLDLTDYNIQGHLQLINFYRLGELNCSSPLKKYYEHTRNNITSLDLSRCGGLKKLNCSSNVGLTVLNIRNCSNLKNINVVGCLGLSKVICDNTPYSPEKIIEQTKMSFCLNDECQEVAYYDGYCIMHRRHCCKEEGCNLQINISKEYCSNHQSICKESDCFSRAPLNSDCAYHKMKRETEIKEIRKQAMKRMEDKLNAREQLREQQIDVSQCILLFSILPFIFMGIFKLYNCVSNK</sequence>
<keyword evidence="1" id="KW-1133">Transmembrane helix</keyword>
<dbReference type="SUPFAM" id="SSF52058">
    <property type="entry name" value="L domain-like"/>
    <property type="match status" value="1"/>
</dbReference>
<dbReference type="AlphaFoldDB" id="A0A8H3XJ04"/>
<dbReference type="InterPro" id="IPR032675">
    <property type="entry name" value="LRR_dom_sf"/>
</dbReference>
<keyword evidence="1" id="KW-0472">Membrane</keyword>
<evidence type="ECO:0000256" key="1">
    <source>
        <dbReference type="SAM" id="Phobius"/>
    </source>
</evidence>
<keyword evidence="3" id="KW-1185">Reference proteome</keyword>
<evidence type="ECO:0000313" key="3">
    <source>
        <dbReference type="Proteomes" id="UP000439903"/>
    </source>
</evidence>
<gene>
    <name evidence="2" type="ORF">F8M41_025585</name>
</gene>
<protein>
    <submittedName>
        <fullName evidence="2">Uncharacterized protein</fullName>
    </submittedName>
</protein>
<keyword evidence="1" id="KW-0812">Transmembrane</keyword>
<dbReference type="Proteomes" id="UP000439903">
    <property type="component" value="Unassembled WGS sequence"/>
</dbReference>
<reference evidence="2 3" key="1">
    <citation type="journal article" date="2019" name="Environ. Microbiol.">
        <title>At the nexus of three kingdoms: the genome of the mycorrhizal fungus Gigaspora margarita provides insights into plant, endobacterial and fungal interactions.</title>
        <authorList>
            <person name="Venice F."/>
            <person name="Ghignone S."/>
            <person name="Salvioli di Fossalunga A."/>
            <person name="Amselem J."/>
            <person name="Novero M."/>
            <person name="Xianan X."/>
            <person name="Sedzielewska Toro K."/>
            <person name="Morin E."/>
            <person name="Lipzen A."/>
            <person name="Grigoriev I.V."/>
            <person name="Henrissat B."/>
            <person name="Martin F.M."/>
            <person name="Bonfante P."/>
        </authorList>
    </citation>
    <scope>NUCLEOTIDE SEQUENCE [LARGE SCALE GENOMIC DNA]</scope>
    <source>
        <strain evidence="2 3">BEG34</strain>
    </source>
</reference>
<name>A0A8H3XJ04_GIGMA</name>
<dbReference type="EMBL" id="WTPW01000921">
    <property type="protein sequence ID" value="KAF0469306.1"/>
    <property type="molecule type" value="Genomic_DNA"/>
</dbReference>
<organism evidence="2 3">
    <name type="scientific">Gigaspora margarita</name>
    <dbReference type="NCBI Taxonomy" id="4874"/>
    <lineage>
        <taxon>Eukaryota</taxon>
        <taxon>Fungi</taxon>
        <taxon>Fungi incertae sedis</taxon>
        <taxon>Mucoromycota</taxon>
        <taxon>Glomeromycotina</taxon>
        <taxon>Glomeromycetes</taxon>
        <taxon>Diversisporales</taxon>
        <taxon>Gigasporaceae</taxon>
        <taxon>Gigaspora</taxon>
    </lineage>
</organism>
<evidence type="ECO:0000313" key="2">
    <source>
        <dbReference type="EMBL" id="KAF0469306.1"/>
    </source>
</evidence>
<comment type="caution">
    <text evidence="2">The sequence shown here is derived from an EMBL/GenBank/DDBJ whole genome shotgun (WGS) entry which is preliminary data.</text>
</comment>
<accession>A0A8H3XJ04</accession>
<feature type="transmembrane region" description="Helical" evidence="1">
    <location>
        <begin position="246"/>
        <end position="263"/>
    </location>
</feature>
<dbReference type="OrthoDB" id="2380314at2759"/>
<dbReference type="Gene3D" id="3.80.10.10">
    <property type="entry name" value="Ribonuclease Inhibitor"/>
    <property type="match status" value="1"/>
</dbReference>
<proteinExistence type="predicted"/>